<dbReference type="HAMAP" id="MF_00674">
    <property type="entry name" value="UPF0251"/>
    <property type="match status" value="1"/>
</dbReference>
<dbReference type="AlphaFoldDB" id="A0A3S0NBW1"/>
<reference evidence="4 5" key="1">
    <citation type="submission" date="2018-12" db="EMBL/GenBank/DDBJ databases">
        <authorList>
            <person name="Lunina O.N."/>
            <person name="Grouzdev D.S."/>
            <person name="Gorlenko V.M."/>
            <person name="Savvichev A.S."/>
        </authorList>
    </citation>
    <scope>NUCLEOTIDE SEQUENCE [LARGE SCALE GENOMIC DNA]</scope>
    <source>
        <strain evidence="4 5">BrKhr-17</strain>
    </source>
</reference>
<accession>A0A3S0NBW1</accession>
<reference evidence="3 6" key="2">
    <citation type="submission" date="2019-07" db="EMBL/GenBank/DDBJ databases">
        <title>Draft genome Sequence of Chlorobium phaeovibrioides sp. strain PhvTcv-s14, from the Phylum Chlorobi.</title>
        <authorList>
            <person name="Babenko V."/>
            <person name="Boldyreva D."/>
            <person name="Kanygina A."/>
            <person name="Selezneva O."/>
            <person name="Akopiyan T."/>
            <person name="Lunina O."/>
        </authorList>
    </citation>
    <scope>NUCLEOTIDE SEQUENCE [LARGE SCALE GENOMIC DNA]</scope>
    <source>
        <strain evidence="3 6">GrTcv12</strain>
    </source>
</reference>
<evidence type="ECO:0000256" key="2">
    <source>
        <dbReference type="HAMAP-Rule" id="MF_00674"/>
    </source>
</evidence>
<dbReference type="PANTHER" id="PTHR37478">
    <property type="match status" value="1"/>
</dbReference>
<comment type="caution">
    <text evidence="4">The sequence shown here is derived from an EMBL/GenBank/DDBJ whole genome shotgun (WGS) entry which is preliminary data.</text>
</comment>
<evidence type="ECO:0000313" key="5">
    <source>
        <dbReference type="Proteomes" id="UP000279908"/>
    </source>
</evidence>
<dbReference type="InterPro" id="IPR002852">
    <property type="entry name" value="UPF0251"/>
</dbReference>
<dbReference type="Proteomes" id="UP000327458">
    <property type="component" value="Unassembled WGS sequence"/>
</dbReference>
<name>A0A3S0NBW1_CHLPH</name>
<dbReference type="EMBL" id="RXYK01000001">
    <property type="protein sequence ID" value="RTY40032.1"/>
    <property type="molecule type" value="Genomic_DNA"/>
</dbReference>
<dbReference type="Proteomes" id="UP000279908">
    <property type="component" value="Unassembled WGS sequence"/>
</dbReference>
<organism evidence="4 5">
    <name type="scientific">Chlorobium phaeovibrioides</name>
    <dbReference type="NCBI Taxonomy" id="1094"/>
    <lineage>
        <taxon>Bacteria</taxon>
        <taxon>Pseudomonadati</taxon>
        <taxon>Chlorobiota</taxon>
        <taxon>Chlorobiia</taxon>
        <taxon>Chlorobiales</taxon>
        <taxon>Chlorobiaceae</taxon>
        <taxon>Chlorobium/Pelodictyon group</taxon>
        <taxon>Chlorobium</taxon>
    </lineage>
</organism>
<dbReference type="Pfam" id="PF02001">
    <property type="entry name" value="DUF134"/>
    <property type="match status" value="1"/>
</dbReference>
<sequence length="154" mass="16439">MKNIRAGRPVRCRCVEDLPKVTCFNPEGVSPSRLESVVISVDELEALRLGDKMGLYQADAAARMRISRQTFGRIIESAHKKVAEAIVEGKSICIAGGHVEAHSGPFGTSGPESCVCLGCGYENPHLDGIPCRIELCPQCGGALVRKGRSSSVDT</sequence>
<evidence type="ECO:0000313" key="6">
    <source>
        <dbReference type="Proteomes" id="UP000327458"/>
    </source>
</evidence>
<evidence type="ECO:0000313" key="3">
    <source>
        <dbReference type="EMBL" id="KAA6232466.1"/>
    </source>
</evidence>
<gene>
    <name evidence="4" type="ORF">EKD02_01150</name>
    <name evidence="3" type="ORF">FP507_04735</name>
</gene>
<dbReference type="EMBL" id="VMRG01000001">
    <property type="protein sequence ID" value="KAA6232466.1"/>
    <property type="molecule type" value="Genomic_DNA"/>
</dbReference>
<proteinExistence type="inferred from homology"/>
<comment type="similarity">
    <text evidence="1 2">Belongs to the UPF0251 family.</text>
</comment>
<evidence type="ECO:0000256" key="1">
    <source>
        <dbReference type="ARBA" id="ARBA00009350"/>
    </source>
</evidence>
<protein>
    <recommendedName>
        <fullName evidence="2">UPF0251 protein EKD02_01150</fullName>
    </recommendedName>
</protein>
<dbReference type="PANTHER" id="PTHR37478:SF2">
    <property type="entry name" value="UPF0251 PROTEIN TK0562"/>
    <property type="match status" value="1"/>
</dbReference>
<evidence type="ECO:0000313" key="4">
    <source>
        <dbReference type="EMBL" id="RTY40032.1"/>
    </source>
</evidence>
<dbReference type="RefSeq" id="WP_126383411.1">
    <property type="nucleotide sequence ID" value="NZ_CP041698.1"/>
</dbReference>